<dbReference type="EMBL" id="CAJOBA010064821">
    <property type="protein sequence ID" value="CAF4354557.1"/>
    <property type="molecule type" value="Genomic_DNA"/>
</dbReference>
<protein>
    <submittedName>
        <fullName evidence="2">Uncharacterized protein</fullName>
    </submittedName>
</protein>
<proteinExistence type="predicted"/>
<gene>
    <name evidence="1" type="ORF">OVA965_LOCUS39874</name>
    <name evidence="2" type="ORF">TMI583_LOCUS41253</name>
</gene>
<name>A0A8S2UTS5_9BILA</name>
<organism evidence="2 3">
    <name type="scientific">Didymodactylos carnosus</name>
    <dbReference type="NCBI Taxonomy" id="1234261"/>
    <lineage>
        <taxon>Eukaryota</taxon>
        <taxon>Metazoa</taxon>
        <taxon>Spiralia</taxon>
        <taxon>Gnathifera</taxon>
        <taxon>Rotifera</taxon>
        <taxon>Eurotatoria</taxon>
        <taxon>Bdelloidea</taxon>
        <taxon>Philodinida</taxon>
        <taxon>Philodinidae</taxon>
        <taxon>Didymodactylos</taxon>
    </lineage>
</organism>
<dbReference type="Proteomes" id="UP000682733">
    <property type="component" value="Unassembled WGS sequence"/>
</dbReference>
<evidence type="ECO:0000313" key="1">
    <source>
        <dbReference type="EMBL" id="CAF1562367.1"/>
    </source>
</evidence>
<dbReference type="Proteomes" id="UP000677228">
    <property type="component" value="Unassembled WGS sequence"/>
</dbReference>
<comment type="caution">
    <text evidence="2">The sequence shown here is derived from an EMBL/GenBank/DDBJ whole genome shotgun (WGS) entry which is preliminary data.</text>
</comment>
<evidence type="ECO:0000313" key="2">
    <source>
        <dbReference type="EMBL" id="CAF4354557.1"/>
    </source>
</evidence>
<dbReference type="AlphaFoldDB" id="A0A8S2UTS5"/>
<reference evidence="2" key="1">
    <citation type="submission" date="2021-02" db="EMBL/GenBank/DDBJ databases">
        <authorList>
            <person name="Nowell W R."/>
        </authorList>
    </citation>
    <scope>NUCLEOTIDE SEQUENCE</scope>
</reference>
<evidence type="ECO:0000313" key="3">
    <source>
        <dbReference type="Proteomes" id="UP000682733"/>
    </source>
</evidence>
<dbReference type="EMBL" id="CAJNOK010042160">
    <property type="protein sequence ID" value="CAF1562367.1"/>
    <property type="molecule type" value="Genomic_DNA"/>
</dbReference>
<accession>A0A8S2UTS5</accession>
<sequence length="87" mass="9893">MLLAIIRYCSDDNDPKSNRRQHVIEKIMNYYSTLKNDAETSLVLGGIRPRQGSIDSRMVGTVLDFQLARQLDLANESLPPTQSTKKR</sequence>